<evidence type="ECO:0000313" key="3">
    <source>
        <dbReference type="EMBL" id="CAL4789460.1"/>
    </source>
</evidence>
<comment type="caution">
    <text evidence="1">The sequence shown here is derived from an EMBL/GenBank/DDBJ whole genome shotgun (WGS) entry which is preliminary data.</text>
</comment>
<name>A0A9P1D1X3_9DINO</name>
<gene>
    <name evidence="1" type="ORF">C1SCF055_LOCUS28120</name>
</gene>
<evidence type="ECO:0000313" key="1">
    <source>
        <dbReference type="EMBL" id="CAI4002148.1"/>
    </source>
</evidence>
<organism evidence="1">
    <name type="scientific">Cladocopium goreaui</name>
    <dbReference type="NCBI Taxonomy" id="2562237"/>
    <lineage>
        <taxon>Eukaryota</taxon>
        <taxon>Sar</taxon>
        <taxon>Alveolata</taxon>
        <taxon>Dinophyceae</taxon>
        <taxon>Suessiales</taxon>
        <taxon>Symbiodiniaceae</taxon>
        <taxon>Cladocopium</taxon>
    </lineage>
</organism>
<sequence length="131" mass="14791">MPRLCFKRLDSSAGSVSSNGLASRKRQKIETLPESKTVTTFASMIGRGRCSIDAAAELARDIVHDHDVAPHPAIKSFASLGNEGQSRSNQERDLHRWMKNRCAVGAFHCRVIQFHWIFRWMANAKRLVLFP</sequence>
<accession>A0A9P1D1X3</accession>
<reference evidence="2" key="2">
    <citation type="submission" date="2024-04" db="EMBL/GenBank/DDBJ databases">
        <authorList>
            <person name="Chen Y."/>
            <person name="Shah S."/>
            <person name="Dougan E. K."/>
            <person name="Thang M."/>
            <person name="Chan C."/>
        </authorList>
    </citation>
    <scope>NUCLEOTIDE SEQUENCE [LARGE SCALE GENOMIC DNA]</scope>
</reference>
<dbReference type="EMBL" id="CAMXCT030003052">
    <property type="protein sequence ID" value="CAL4789460.1"/>
    <property type="molecule type" value="Genomic_DNA"/>
</dbReference>
<keyword evidence="4" id="KW-1185">Reference proteome</keyword>
<dbReference type="AlphaFoldDB" id="A0A9P1D1X3"/>
<dbReference type="EMBL" id="CAMXCT020003052">
    <property type="protein sequence ID" value="CAL1155523.1"/>
    <property type="molecule type" value="Genomic_DNA"/>
</dbReference>
<dbReference type="Proteomes" id="UP001152797">
    <property type="component" value="Unassembled WGS sequence"/>
</dbReference>
<dbReference type="EMBL" id="CAMXCT010003052">
    <property type="protein sequence ID" value="CAI4002148.1"/>
    <property type="molecule type" value="Genomic_DNA"/>
</dbReference>
<evidence type="ECO:0000313" key="2">
    <source>
        <dbReference type="EMBL" id="CAL1155523.1"/>
    </source>
</evidence>
<reference evidence="1" key="1">
    <citation type="submission" date="2022-10" db="EMBL/GenBank/DDBJ databases">
        <authorList>
            <person name="Chen Y."/>
            <person name="Dougan E. K."/>
            <person name="Chan C."/>
            <person name="Rhodes N."/>
            <person name="Thang M."/>
        </authorList>
    </citation>
    <scope>NUCLEOTIDE SEQUENCE</scope>
</reference>
<evidence type="ECO:0000313" key="4">
    <source>
        <dbReference type="Proteomes" id="UP001152797"/>
    </source>
</evidence>
<proteinExistence type="predicted"/>
<protein>
    <submittedName>
        <fullName evidence="3">Nipped-B-like protein B</fullName>
    </submittedName>
</protein>